<feature type="region of interest" description="Disordered" evidence="1">
    <location>
        <begin position="45"/>
        <end position="68"/>
    </location>
</feature>
<organism evidence="2">
    <name type="scientific">Timema monikensis</name>
    <dbReference type="NCBI Taxonomy" id="170555"/>
    <lineage>
        <taxon>Eukaryota</taxon>
        <taxon>Metazoa</taxon>
        <taxon>Ecdysozoa</taxon>
        <taxon>Arthropoda</taxon>
        <taxon>Hexapoda</taxon>
        <taxon>Insecta</taxon>
        <taxon>Pterygota</taxon>
        <taxon>Neoptera</taxon>
        <taxon>Polyneoptera</taxon>
        <taxon>Phasmatodea</taxon>
        <taxon>Timematodea</taxon>
        <taxon>Timematoidea</taxon>
        <taxon>Timematidae</taxon>
        <taxon>Timema</taxon>
    </lineage>
</organism>
<feature type="compositionally biased region" description="Basic and acidic residues" evidence="1">
    <location>
        <begin position="45"/>
        <end position="58"/>
    </location>
</feature>
<dbReference type="AlphaFoldDB" id="A0A7R9E3F2"/>
<evidence type="ECO:0000313" key="2">
    <source>
        <dbReference type="EMBL" id="CAD7425535.1"/>
    </source>
</evidence>
<accession>A0A7R9E3F2</accession>
<gene>
    <name evidence="2" type="ORF">TMSB3V08_LOCUS2443</name>
</gene>
<reference evidence="2" key="1">
    <citation type="submission" date="2020-11" db="EMBL/GenBank/DDBJ databases">
        <authorList>
            <person name="Tran Van P."/>
        </authorList>
    </citation>
    <scope>NUCLEOTIDE SEQUENCE</scope>
</reference>
<name>A0A7R9E3F2_9NEOP</name>
<dbReference type="EMBL" id="OB792982">
    <property type="protein sequence ID" value="CAD7425535.1"/>
    <property type="molecule type" value="Genomic_DNA"/>
</dbReference>
<evidence type="ECO:0000256" key="1">
    <source>
        <dbReference type="SAM" id="MobiDB-lite"/>
    </source>
</evidence>
<protein>
    <submittedName>
        <fullName evidence="2">Uncharacterized protein</fullName>
    </submittedName>
</protein>
<proteinExistence type="predicted"/>
<sequence>MFGGEGGATRVSRVKVDHVLESMIGSNTCFYLCLHRLSGRAALGGRREERDPPIERGRCRSPGAVTWSQSPNHRAAFEFSARSPENCAKHCRDV</sequence>